<gene>
    <name evidence="1" type="ORF">CDL15_Pgr022052</name>
</gene>
<dbReference type="Proteomes" id="UP000197138">
    <property type="component" value="Unassembled WGS sequence"/>
</dbReference>
<dbReference type="AlphaFoldDB" id="A0A218VRZ9"/>
<sequence length="134" mass="14526">MHTGNSSSQSPFNYSLLIYGVQGDPQPWPPFSFATSPSSFLFLLADKPFINFVECYKILSTLSIPSLSCPSSSFFASCPPASPPVKLFSFGDEKFPPAQKLGTLTSSCSKPDNDQSSSELRSLDCNLTSLCDHI</sequence>
<comment type="caution">
    <text evidence="1">The sequence shown here is derived from an EMBL/GenBank/DDBJ whole genome shotgun (WGS) entry which is preliminary data.</text>
</comment>
<evidence type="ECO:0000313" key="1">
    <source>
        <dbReference type="EMBL" id="OWM63307.1"/>
    </source>
</evidence>
<dbReference type="EMBL" id="MTKT01006103">
    <property type="protein sequence ID" value="OWM63307.1"/>
    <property type="molecule type" value="Genomic_DNA"/>
</dbReference>
<evidence type="ECO:0000313" key="2">
    <source>
        <dbReference type="Proteomes" id="UP000197138"/>
    </source>
</evidence>
<proteinExistence type="predicted"/>
<name>A0A218VRZ9_PUNGR</name>
<protein>
    <submittedName>
        <fullName evidence="1">Uncharacterized protein</fullName>
    </submittedName>
</protein>
<reference evidence="2" key="1">
    <citation type="journal article" date="2017" name="Plant J.">
        <title>The pomegranate (Punica granatum L.) genome and the genomics of punicalagin biosynthesis.</title>
        <authorList>
            <person name="Qin G."/>
            <person name="Xu C."/>
            <person name="Ming R."/>
            <person name="Tang H."/>
            <person name="Guyot R."/>
            <person name="Kramer E.M."/>
            <person name="Hu Y."/>
            <person name="Yi X."/>
            <person name="Qi Y."/>
            <person name="Xu X."/>
            <person name="Gao Z."/>
            <person name="Pan H."/>
            <person name="Jian J."/>
            <person name="Tian Y."/>
            <person name="Yue Z."/>
            <person name="Xu Y."/>
        </authorList>
    </citation>
    <scope>NUCLEOTIDE SEQUENCE [LARGE SCALE GENOMIC DNA]</scope>
    <source>
        <strain evidence="2">cv. Dabenzi</strain>
    </source>
</reference>
<accession>A0A218VRZ9</accession>
<organism evidence="1 2">
    <name type="scientific">Punica granatum</name>
    <name type="common">Pomegranate</name>
    <dbReference type="NCBI Taxonomy" id="22663"/>
    <lineage>
        <taxon>Eukaryota</taxon>
        <taxon>Viridiplantae</taxon>
        <taxon>Streptophyta</taxon>
        <taxon>Embryophyta</taxon>
        <taxon>Tracheophyta</taxon>
        <taxon>Spermatophyta</taxon>
        <taxon>Magnoliopsida</taxon>
        <taxon>eudicotyledons</taxon>
        <taxon>Gunneridae</taxon>
        <taxon>Pentapetalae</taxon>
        <taxon>rosids</taxon>
        <taxon>malvids</taxon>
        <taxon>Myrtales</taxon>
        <taxon>Lythraceae</taxon>
        <taxon>Punica</taxon>
    </lineage>
</organism>